<feature type="non-terminal residue" evidence="4">
    <location>
        <position position="1"/>
    </location>
</feature>
<dbReference type="EMBL" id="MCFE01000438">
    <property type="protein sequence ID" value="ORX89557.1"/>
    <property type="molecule type" value="Genomic_DNA"/>
</dbReference>
<dbReference type="SUPFAM" id="SSF48452">
    <property type="entry name" value="TPR-like"/>
    <property type="match status" value="1"/>
</dbReference>
<comment type="caution">
    <text evidence="4">The sequence shown here is derived from an EMBL/GenBank/DDBJ whole genome shotgun (WGS) entry which is preliminary data.</text>
</comment>
<accession>A0A1Y1XUW2</accession>
<comment type="similarity">
    <text evidence="2">Belongs to the APC3/CDC27 family.</text>
</comment>
<name>A0A1Y1XUW2_9FUNG</name>
<dbReference type="InterPro" id="IPR011990">
    <property type="entry name" value="TPR-like_helical_dom_sf"/>
</dbReference>
<dbReference type="AlphaFoldDB" id="A0A1Y1XUW2"/>
<dbReference type="Gene3D" id="1.25.40.10">
    <property type="entry name" value="Tetratricopeptide repeat domain"/>
    <property type="match status" value="3"/>
</dbReference>
<gene>
    <name evidence="4" type="ORF">K493DRAFT_233132</name>
</gene>
<feature type="repeat" description="TPR" evidence="3">
    <location>
        <begin position="123"/>
        <end position="156"/>
    </location>
</feature>
<dbReference type="Pfam" id="PF13432">
    <property type="entry name" value="TPR_16"/>
    <property type="match status" value="2"/>
</dbReference>
<feature type="repeat" description="TPR" evidence="3">
    <location>
        <begin position="89"/>
        <end position="122"/>
    </location>
</feature>
<evidence type="ECO:0000256" key="1">
    <source>
        <dbReference type="ARBA" id="ARBA00022803"/>
    </source>
</evidence>
<keyword evidence="5" id="KW-1185">Reference proteome</keyword>
<dbReference type="PANTHER" id="PTHR12558:SF13">
    <property type="entry name" value="CELL DIVISION CYCLE PROTEIN 27 HOMOLOG"/>
    <property type="match status" value="1"/>
</dbReference>
<dbReference type="STRING" id="1314790.A0A1Y1XUW2"/>
<organism evidence="4 5">
    <name type="scientific">Basidiobolus meristosporus CBS 931.73</name>
    <dbReference type="NCBI Taxonomy" id="1314790"/>
    <lineage>
        <taxon>Eukaryota</taxon>
        <taxon>Fungi</taxon>
        <taxon>Fungi incertae sedis</taxon>
        <taxon>Zoopagomycota</taxon>
        <taxon>Entomophthoromycotina</taxon>
        <taxon>Basidiobolomycetes</taxon>
        <taxon>Basidiobolales</taxon>
        <taxon>Basidiobolaceae</taxon>
        <taxon>Basidiobolus</taxon>
    </lineage>
</organism>
<reference evidence="4 5" key="1">
    <citation type="submission" date="2016-07" db="EMBL/GenBank/DDBJ databases">
        <title>Pervasive Adenine N6-methylation of Active Genes in Fungi.</title>
        <authorList>
            <consortium name="DOE Joint Genome Institute"/>
            <person name="Mondo S.J."/>
            <person name="Dannebaum R.O."/>
            <person name="Kuo R.C."/>
            <person name="Labutti K."/>
            <person name="Haridas S."/>
            <person name="Kuo A."/>
            <person name="Salamov A."/>
            <person name="Ahrendt S.R."/>
            <person name="Lipzen A."/>
            <person name="Sullivan W."/>
            <person name="Andreopoulos W.B."/>
            <person name="Clum A."/>
            <person name="Lindquist E."/>
            <person name="Daum C."/>
            <person name="Ramamoorthy G.K."/>
            <person name="Gryganskyi A."/>
            <person name="Culley D."/>
            <person name="Magnuson J.K."/>
            <person name="James T.Y."/>
            <person name="O'Malley M.A."/>
            <person name="Stajich J.E."/>
            <person name="Spatafora J.W."/>
            <person name="Visel A."/>
            <person name="Grigoriev I.V."/>
        </authorList>
    </citation>
    <scope>NUCLEOTIDE SEQUENCE [LARGE SCALE GENOMIC DNA]</scope>
    <source>
        <strain evidence="4 5">CBS 931.73</strain>
    </source>
</reference>
<dbReference type="GO" id="GO:0031145">
    <property type="term" value="P:anaphase-promoting complex-dependent catabolic process"/>
    <property type="evidence" value="ECO:0007669"/>
    <property type="project" value="TreeGrafter"/>
</dbReference>
<dbReference type="PROSITE" id="PS50005">
    <property type="entry name" value="TPR"/>
    <property type="match status" value="4"/>
</dbReference>
<dbReference type="GO" id="GO:0005737">
    <property type="term" value="C:cytoplasm"/>
    <property type="evidence" value="ECO:0007669"/>
    <property type="project" value="TreeGrafter"/>
</dbReference>
<evidence type="ECO:0000313" key="5">
    <source>
        <dbReference type="Proteomes" id="UP000193498"/>
    </source>
</evidence>
<evidence type="ECO:0000256" key="3">
    <source>
        <dbReference type="PROSITE-ProRule" id="PRU00339"/>
    </source>
</evidence>
<dbReference type="PANTHER" id="PTHR12558">
    <property type="entry name" value="CELL DIVISION CYCLE 16,23,27"/>
    <property type="match status" value="1"/>
</dbReference>
<dbReference type="SMART" id="SM00028">
    <property type="entry name" value="TPR"/>
    <property type="match status" value="7"/>
</dbReference>
<sequence>YNCNKALETFGLLPASQFNTGWVLSCVGKAYFELAKYREAEEKFEQMRLLEPYRLDGLEIYSTTLWHLQKEVGLSHLGHELMAMDKESPQSWVAIGNCYSLKQEHQSAIRCFKRVIQLDPGMAYGHTLCGHESIAVEDYDNAMIHFRNALRLDPKHYNAWYGMGIIAMKTDKIPTAKYYFSKAVGINPTNNVLLCCVGTVLEKSGKLSEALQWYKAAQKYNPKSPFPKLKIAKALLALERYEEALPLFKHLQEVYPREVGIRYLTGQTLQKLGNTSDALMEFTKALDMDCKNTSIIQNAIRTLPLSEMGSGSKLEDGMIPAF</sequence>
<dbReference type="InParanoid" id="A0A1Y1XUW2"/>
<dbReference type="Pfam" id="PF00515">
    <property type="entry name" value="TPR_1"/>
    <property type="match status" value="1"/>
</dbReference>
<protein>
    <submittedName>
        <fullName evidence="4">TPR-like protein</fullName>
    </submittedName>
</protein>
<feature type="repeat" description="TPR" evidence="3">
    <location>
        <begin position="157"/>
        <end position="190"/>
    </location>
</feature>
<dbReference type="Proteomes" id="UP000193498">
    <property type="component" value="Unassembled WGS sequence"/>
</dbReference>
<dbReference type="InterPro" id="IPR019734">
    <property type="entry name" value="TPR_rpt"/>
</dbReference>
<dbReference type="GO" id="GO:0005680">
    <property type="term" value="C:anaphase-promoting complex"/>
    <property type="evidence" value="ECO:0007669"/>
    <property type="project" value="TreeGrafter"/>
</dbReference>
<dbReference type="GO" id="GO:0007091">
    <property type="term" value="P:metaphase/anaphase transition of mitotic cell cycle"/>
    <property type="evidence" value="ECO:0007669"/>
    <property type="project" value="TreeGrafter"/>
</dbReference>
<evidence type="ECO:0000313" key="4">
    <source>
        <dbReference type="EMBL" id="ORX89557.1"/>
    </source>
</evidence>
<evidence type="ECO:0000256" key="2">
    <source>
        <dbReference type="ARBA" id="ARBA00038210"/>
    </source>
</evidence>
<dbReference type="GO" id="GO:0051301">
    <property type="term" value="P:cell division"/>
    <property type="evidence" value="ECO:0007669"/>
    <property type="project" value="TreeGrafter"/>
</dbReference>
<proteinExistence type="inferred from homology"/>
<feature type="repeat" description="TPR" evidence="3">
    <location>
        <begin position="21"/>
        <end position="54"/>
    </location>
</feature>
<dbReference type="GO" id="GO:0016567">
    <property type="term" value="P:protein ubiquitination"/>
    <property type="evidence" value="ECO:0007669"/>
    <property type="project" value="TreeGrafter"/>
</dbReference>
<keyword evidence="1 3" id="KW-0802">TPR repeat</keyword>
<dbReference type="OrthoDB" id="10248520at2759"/>